<dbReference type="Proteomes" id="UP000298327">
    <property type="component" value="Unassembled WGS sequence"/>
</dbReference>
<proteinExistence type="predicted"/>
<evidence type="ECO:0000313" key="2">
    <source>
        <dbReference type="Proteomes" id="UP000298327"/>
    </source>
</evidence>
<accession>A0A4Y9XS32</accession>
<dbReference type="EMBL" id="SEOQ01001352">
    <property type="protein sequence ID" value="TFY52203.1"/>
    <property type="molecule type" value="Genomic_DNA"/>
</dbReference>
<organism evidence="1 2">
    <name type="scientific">Dentipellis fragilis</name>
    <dbReference type="NCBI Taxonomy" id="205917"/>
    <lineage>
        <taxon>Eukaryota</taxon>
        <taxon>Fungi</taxon>
        <taxon>Dikarya</taxon>
        <taxon>Basidiomycota</taxon>
        <taxon>Agaricomycotina</taxon>
        <taxon>Agaricomycetes</taxon>
        <taxon>Russulales</taxon>
        <taxon>Hericiaceae</taxon>
        <taxon>Dentipellis</taxon>
    </lineage>
</organism>
<protein>
    <submittedName>
        <fullName evidence="1">Uncharacterized protein</fullName>
    </submittedName>
</protein>
<reference evidence="1 2" key="1">
    <citation type="submission" date="2019-02" db="EMBL/GenBank/DDBJ databases">
        <title>Genome sequencing of the rare red list fungi Dentipellis fragilis.</title>
        <authorList>
            <person name="Buettner E."/>
            <person name="Kellner H."/>
        </authorList>
    </citation>
    <scope>NUCLEOTIDE SEQUENCE [LARGE SCALE GENOMIC DNA]</scope>
    <source>
        <strain evidence="1 2">DSM 105465</strain>
    </source>
</reference>
<comment type="caution">
    <text evidence="1">The sequence shown here is derived from an EMBL/GenBank/DDBJ whole genome shotgun (WGS) entry which is preliminary data.</text>
</comment>
<evidence type="ECO:0000313" key="1">
    <source>
        <dbReference type="EMBL" id="TFY52203.1"/>
    </source>
</evidence>
<dbReference type="AlphaFoldDB" id="A0A4Y9XS32"/>
<keyword evidence="2" id="KW-1185">Reference proteome</keyword>
<sequence>MTCAAQTTQSMSSGWQVWSEELITASITCKDEAYPFILSLTVTSPASPNAQATPVDVEGHLQDIWLNISALMHVPGRSHLCFRHSLHHPSSWDANTDLDSCNLYYRILNYPLTKRKDSRCDPFLGFEFEEIRRGDQ</sequence>
<gene>
    <name evidence="1" type="ORF">EVG20_g10657</name>
</gene>
<name>A0A4Y9XS32_9AGAM</name>